<dbReference type="STRING" id="658196.A0A397SRR1"/>
<keyword evidence="2" id="KW-1185">Reference proteome</keyword>
<proteinExistence type="predicted"/>
<dbReference type="Proteomes" id="UP000265703">
    <property type="component" value="Unassembled WGS sequence"/>
</dbReference>
<dbReference type="OrthoDB" id="2319784at2759"/>
<gene>
    <name evidence="1" type="ORF">C1645_825641</name>
</gene>
<organism evidence="1 2">
    <name type="scientific">Glomus cerebriforme</name>
    <dbReference type="NCBI Taxonomy" id="658196"/>
    <lineage>
        <taxon>Eukaryota</taxon>
        <taxon>Fungi</taxon>
        <taxon>Fungi incertae sedis</taxon>
        <taxon>Mucoromycota</taxon>
        <taxon>Glomeromycotina</taxon>
        <taxon>Glomeromycetes</taxon>
        <taxon>Glomerales</taxon>
        <taxon>Glomeraceae</taxon>
        <taxon>Glomus</taxon>
    </lineage>
</organism>
<name>A0A397SRR1_9GLOM</name>
<reference evidence="1 2" key="1">
    <citation type="submission" date="2018-06" db="EMBL/GenBank/DDBJ databases">
        <title>Comparative genomics reveals the genomic features of Rhizophagus irregularis, R. cerebriforme, R. diaphanum and Gigaspora rosea, and their symbiotic lifestyle signature.</title>
        <authorList>
            <person name="Morin E."/>
            <person name="San Clemente H."/>
            <person name="Chen E.C.H."/>
            <person name="De La Providencia I."/>
            <person name="Hainaut M."/>
            <person name="Kuo A."/>
            <person name="Kohler A."/>
            <person name="Murat C."/>
            <person name="Tang N."/>
            <person name="Roy S."/>
            <person name="Loubradou J."/>
            <person name="Henrissat B."/>
            <person name="Grigoriev I.V."/>
            <person name="Corradi N."/>
            <person name="Roux C."/>
            <person name="Martin F.M."/>
        </authorList>
    </citation>
    <scope>NUCLEOTIDE SEQUENCE [LARGE SCALE GENOMIC DNA]</scope>
    <source>
        <strain evidence="1 2">DAOM 227022</strain>
    </source>
</reference>
<dbReference type="AlphaFoldDB" id="A0A397SRR1"/>
<protein>
    <submittedName>
        <fullName evidence="1">Uncharacterized protein</fullName>
    </submittedName>
</protein>
<dbReference type="EMBL" id="QKYT01000242">
    <property type="protein sequence ID" value="RIA88870.1"/>
    <property type="molecule type" value="Genomic_DNA"/>
</dbReference>
<accession>A0A397SRR1</accession>
<evidence type="ECO:0000313" key="1">
    <source>
        <dbReference type="EMBL" id="RIA88870.1"/>
    </source>
</evidence>
<sequence length="87" mass="10237">MKVYDLINKWFEFAFHPAIAIANLLDLNFHDESSEPDNFEIIIPYLEKVYTFEYAAHVLNEKYIAKTDEFSGALLWASIKYLSLISW</sequence>
<comment type="caution">
    <text evidence="1">The sequence shown here is derived from an EMBL/GenBank/DDBJ whole genome shotgun (WGS) entry which is preliminary data.</text>
</comment>
<evidence type="ECO:0000313" key="2">
    <source>
        <dbReference type="Proteomes" id="UP000265703"/>
    </source>
</evidence>